<dbReference type="PROSITE" id="PS51144">
    <property type="entry name" value="ALPHA_CA_2"/>
    <property type="match status" value="1"/>
</dbReference>
<dbReference type="GO" id="GO:0008270">
    <property type="term" value="F:zinc ion binding"/>
    <property type="evidence" value="ECO:0007669"/>
    <property type="project" value="InterPro"/>
</dbReference>
<dbReference type="OrthoDB" id="429145at2759"/>
<comment type="similarity">
    <text evidence="1">Belongs to the alpha-carbonic anhydrase family.</text>
</comment>
<comment type="catalytic activity">
    <reaction evidence="6">
        <text>hydrogencarbonate + H(+) = CO2 + H2O</text>
        <dbReference type="Rhea" id="RHEA:10748"/>
        <dbReference type="ChEBI" id="CHEBI:15377"/>
        <dbReference type="ChEBI" id="CHEBI:15378"/>
        <dbReference type="ChEBI" id="CHEBI:16526"/>
        <dbReference type="ChEBI" id="CHEBI:17544"/>
        <dbReference type="EC" id="4.2.1.1"/>
    </reaction>
</comment>
<name>A0A397JL00_9GLOM</name>
<dbReference type="InterPro" id="IPR001148">
    <property type="entry name" value="CA_dom"/>
</dbReference>
<proteinExistence type="inferred from homology"/>
<evidence type="ECO:0000256" key="2">
    <source>
        <dbReference type="ARBA" id="ARBA00012925"/>
    </source>
</evidence>
<dbReference type="EC" id="4.2.1.1" evidence="2"/>
<evidence type="ECO:0000256" key="3">
    <source>
        <dbReference type="ARBA" id="ARBA00022723"/>
    </source>
</evidence>
<keyword evidence="7" id="KW-0472">Membrane</keyword>
<dbReference type="Proteomes" id="UP000266861">
    <property type="component" value="Unassembled WGS sequence"/>
</dbReference>
<evidence type="ECO:0000259" key="8">
    <source>
        <dbReference type="PROSITE" id="PS51144"/>
    </source>
</evidence>
<organism evidence="9 10">
    <name type="scientific">Diversispora epigaea</name>
    <dbReference type="NCBI Taxonomy" id="1348612"/>
    <lineage>
        <taxon>Eukaryota</taxon>
        <taxon>Fungi</taxon>
        <taxon>Fungi incertae sedis</taxon>
        <taxon>Mucoromycota</taxon>
        <taxon>Glomeromycotina</taxon>
        <taxon>Glomeromycetes</taxon>
        <taxon>Diversisporales</taxon>
        <taxon>Diversisporaceae</taxon>
        <taxon>Diversispora</taxon>
    </lineage>
</organism>
<keyword evidence="7" id="KW-1133">Transmembrane helix</keyword>
<evidence type="ECO:0000256" key="1">
    <source>
        <dbReference type="ARBA" id="ARBA00010718"/>
    </source>
</evidence>
<protein>
    <recommendedName>
        <fullName evidence="2">carbonic anhydrase</fullName>
        <ecNumber evidence="2">4.2.1.1</ecNumber>
    </recommendedName>
</protein>
<evidence type="ECO:0000256" key="7">
    <source>
        <dbReference type="SAM" id="Phobius"/>
    </source>
</evidence>
<feature type="transmembrane region" description="Helical" evidence="7">
    <location>
        <begin position="18"/>
        <end position="37"/>
    </location>
</feature>
<sequence length="265" mass="30181">MNSIRNFLPFSFTKFPKFLIYLFIIYLIFPSVIINVVEGTEVYINYTYSGDTGPRFWHLLEGSSEICECGKNQSPIDLTSEDIKNLAPPPYPNFTDITDVEALNNGHTVECCSDDMSKINIKIEGKLYTLAQFHFHTPSEHRINGKYFDVEQHLVFENEDGINAVVSVLYDLSTKNSTFLDPIISNLPKICNETKKLDKVELLSLVHDLNSLSQTYSYSGSLTTPPCTEGVTWFVNVKPLNIGMQQLLELRQVTGFNSRYTQTRH</sequence>
<evidence type="ECO:0000313" key="10">
    <source>
        <dbReference type="Proteomes" id="UP000266861"/>
    </source>
</evidence>
<dbReference type="GO" id="GO:0004089">
    <property type="term" value="F:carbonate dehydratase activity"/>
    <property type="evidence" value="ECO:0007669"/>
    <property type="project" value="UniProtKB-EC"/>
</dbReference>
<dbReference type="AlphaFoldDB" id="A0A397JL00"/>
<dbReference type="PANTHER" id="PTHR18952">
    <property type="entry name" value="CARBONIC ANHYDRASE"/>
    <property type="match status" value="1"/>
</dbReference>
<dbReference type="PANTHER" id="PTHR18952:SF265">
    <property type="entry name" value="CARBONIC ANHYDRASE"/>
    <property type="match status" value="1"/>
</dbReference>
<keyword evidence="5" id="KW-0456">Lyase</keyword>
<dbReference type="InterPro" id="IPR023561">
    <property type="entry name" value="Carbonic_anhydrase_a-class"/>
</dbReference>
<dbReference type="SMART" id="SM01057">
    <property type="entry name" value="Carb_anhydrase"/>
    <property type="match status" value="1"/>
</dbReference>
<dbReference type="InterPro" id="IPR036398">
    <property type="entry name" value="CA_dom_sf"/>
</dbReference>
<keyword evidence="10" id="KW-1185">Reference proteome</keyword>
<dbReference type="InterPro" id="IPR041891">
    <property type="entry name" value="Alpha_CA_prokaryot-like"/>
</dbReference>
<gene>
    <name evidence="9" type="ORF">Glove_63g112</name>
</gene>
<dbReference type="Pfam" id="PF00194">
    <property type="entry name" value="Carb_anhydrase"/>
    <property type="match status" value="1"/>
</dbReference>
<evidence type="ECO:0000256" key="4">
    <source>
        <dbReference type="ARBA" id="ARBA00022833"/>
    </source>
</evidence>
<dbReference type="EMBL" id="PQFF01000060">
    <property type="protein sequence ID" value="RHZ85613.1"/>
    <property type="molecule type" value="Genomic_DNA"/>
</dbReference>
<feature type="domain" description="Alpha-carbonic anhydrase" evidence="8">
    <location>
        <begin position="44"/>
        <end position="265"/>
    </location>
</feature>
<dbReference type="CDD" id="cd03124">
    <property type="entry name" value="alpha_CA_prokaryotic_like"/>
    <property type="match status" value="1"/>
</dbReference>
<reference evidence="9 10" key="1">
    <citation type="submission" date="2018-08" db="EMBL/GenBank/DDBJ databases">
        <title>Genome and evolution of the arbuscular mycorrhizal fungus Diversispora epigaea (formerly Glomus versiforme) and its bacterial endosymbionts.</title>
        <authorList>
            <person name="Sun X."/>
            <person name="Fei Z."/>
            <person name="Harrison M."/>
        </authorList>
    </citation>
    <scope>NUCLEOTIDE SEQUENCE [LARGE SCALE GENOMIC DNA]</scope>
    <source>
        <strain evidence="9 10">IT104</strain>
    </source>
</reference>
<keyword evidence="3" id="KW-0479">Metal-binding</keyword>
<evidence type="ECO:0000256" key="5">
    <source>
        <dbReference type="ARBA" id="ARBA00023239"/>
    </source>
</evidence>
<keyword evidence="4" id="KW-0862">Zinc</keyword>
<comment type="caution">
    <text evidence="9">The sequence shown here is derived from an EMBL/GenBank/DDBJ whole genome shotgun (WGS) entry which is preliminary data.</text>
</comment>
<dbReference type="SUPFAM" id="SSF51069">
    <property type="entry name" value="Carbonic anhydrase"/>
    <property type="match status" value="1"/>
</dbReference>
<accession>A0A397JL00</accession>
<evidence type="ECO:0000313" key="9">
    <source>
        <dbReference type="EMBL" id="RHZ85613.1"/>
    </source>
</evidence>
<keyword evidence="7" id="KW-0812">Transmembrane</keyword>
<evidence type="ECO:0000256" key="6">
    <source>
        <dbReference type="ARBA" id="ARBA00048348"/>
    </source>
</evidence>
<dbReference type="STRING" id="1348612.A0A397JL00"/>
<dbReference type="Gene3D" id="3.10.200.10">
    <property type="entry name" value="Alpha carbonic anhydrase"/>
    <property type="match status" value="1"/>
</dbReference>